<evidence type="ECO:0000313" key="1">
    <source>
        <dbReference type="EMBL" id="CAD7626160.1"/>
    </source>
</evidence>
<name>A0A7R9KNL8_9ACAR</name>
<evidence type="ECO:0000313" key="2">
    <source>
        <dbReference type="Proteomes" id="UP000759131"/>
    </source>
</evidence>
<reference evidence="1" key="1">
    <citation type="submission" date="2020-11" db="EMBL/GenBank/DDBJ databases">
        <authorList>
            <person name="Tran Van P."/>
        </authorList>
    </citation>
    <scope>NUCLEOTIDE SEQUENCE</scope>
</reference>
<sequence length="126" mass="13463">MVIVLGTAMVTVLAQTRQTPAQCRSLCSRVRCASGPERQLVSGATKTKAECKRMCMAVRCAPADPSQCAAISNSVYLDYAPELCRCCSVCQVNLSVGQNCAPELRLSKKCNPGLTCDAKSNLCVKQ</sequence>
<proteinExistence type="predicted"/>
<dbReference type="Proteomes" id="UP000759131">
    <property type="component" value="Unassembled WGS sequence"/>
</dbReference>
<organism evidence="1">
    <name type="scientific">Medioppia subpectinata</name>
    <dbReference type="NCBI Taxonomy" id="1979941"/>
    <lineage>
        <taxon>Eukaryota</taxon>
        <taxon>Metazoa</taxon>
        <taxon>Ecdysozoa</taxon>
        <taxon>Arthropoda</taxon>
        <taxon>Chelicerata</taxon>
        <taxon>Arachnida</taxon>
        <taxon>Acari</taxon>
        <taxon>Acariformes</taxon>
        <taxon>Sarcoptiformes</taxon>
        <taxon>Oribatida</taxon>
        <taxon>Brachypylina</taxon>
        <taxon>Oppioidea</taxon>
        <taxon>Oppiidae</taxon>
        <taxon>Medioppia</taxon>
    </lineage>
</organism>
<gene>
    <name evidence="1" type="ORF">OSB1V03_LOCUS6593</name>
</gene>
<accession>A0A7R9KNL8</accession>
<dbReference type="EMBL" id="CAJPIZ010003622">
    <property type="protein sequence ID" value="CAG2106590.1"/>
    <property type="molecule type" value="Genomic_DNA"/>
</dbReference>
<dbReference type="AlphaFoldDB" id="A0A7R9KNL8"/>
<keyword evidence="2" id="KW-1185">Reference proteome</keyword>
<dbReference type="EMBL" id="OC858197">
    <property type="protein sequence ID" value="CAD7626160.1"/>
    <property type="molecule type" value="Genomic_DNA"/>
</dbReference>
<protein>
    <submittedName>
        <fullName evidence="1">Uncharacterized protein</fullName>
    </submittedName>
</protein>